<dbReference type="EMBL" id="FNFC01000006">
    <property type="protein sequence ID" value="SDJ63786.1"/>
    <property type="molecule type" value="Genomic_DNA"/>
</dbReference>
<reference evidence="2 3" key="1">
    <citation type="submission" date="2016-10" db="EMBL/GenBank/DDBJ databases">
        <authorList>
            <person name="de Groot N.N."/>
        </authorList>
    </citation>
    <scope>NUCLEOTIDE SEQUENCE [LARGE SCALE GENOMIC DNA]</scope>
    <source>
        <strain evidence="2 3">IBRC-M10015</strain>
    </source>
</reference>
<dbReference type="STRING" id="890420.SAMN05216226_106144"/>
<keyword evidence="1" id="KW-0175">Coiled coil</keyword>
<keyword evidence="3" id="KW-1185">Reference proteome</keyword>
<name>A0A1G8VCF2_9EURY</name>
<protein>
    <submittedName>
        <fullName evidence="2">Uncharacterized protein</fullName>
    </submittedName>
</protein>
<dbReference type="Proteomes" id="UP000198856">
    <property type="component" value="Unassembled WGS sequence"/>
</dbReference>
<evidence type="ECO:0000313" key="3">
    <source>
        <dbReference type="Proteomes" id="UP000198856"/>
    </source>
</evidence>
<evidence type="ECO:0000256" key="1">
    <source>
        <dbReference type="SAM" id="Coils"/>
    </source>
</evidence>
<organism evidence="2 3">
    <name type="scientific">Halovenus aranensis</name>
    <dbReference type="NCBI Taxonomy" id="890420"/>
    <lineage>
        <taxon>Archaea</taxon>
        <taxon>Methanobacteriati</taxon>
        <taxon>Methanobacteriota</taxon>
        <taxon>Stenosarchaea group</taxon>
        <taxon>Halobacteria</taxon>
        <taxon>Halobacteriales</taxon>
        <taxon>Haloarculaceae</taxon>
        <taxon>Halovenus</taxon>
    </lineage>
</organism>
<sequence length="72" mass="8238">MRTMRLLRWLSRLLGDAEQDGGSETADEESQFVPSEMDASVMQAHGMDTARAEQELTDLEERAEELESQHRE</sequence>
<proteinExistence type="predicted"/>
<dbReference type="AlphaFoldDB" id="A0A1G8VCF2"/>
<accession>A0A1G8VCF2</accession>
<gene>
    <name evidence="2" type="ORF">SAMN05216226_106144</name>
</gene>
<evidence type="ECO:0000313" key="2">
    <source>
        <dbReference type="EMBL" id="SDJ63786.1"/>
    </source>
</evidence>
<feature type="coiled-coil region" evidence="1">
    <location>
        <begin position="42"/>
        <end position="69"/>
    </location>
</feature>
<dbReference type="RefSeq" id="WP_143414140.1">
    <property type="nucleotide sequence ID" value="NZ_FNFC01000006.1"/>
</dbReference>